<evidence type="ECO:0000313" key="3">
    <source>
        <dbReference type="Proteomes" id="UP000278587"/>
    </source>
</evidence>
<dbReference type="SUPFAM" id="SSF52540">
    <property type="entry name" value="P-loop containing nucleoside triphosphate hydrolases"/>
    <property type="match status" value="1"/>
</dbReference>
<comment type="caution">
    <text evidence="2">The sequence shown here is derived from an EMBL/GenBank/DDBJ whole genome shotgun (WGS) entry which is preliminary data.</text>
</comment>
<evidence type="ECO:0000256" key="1">
    <source>
        <dbReference type="SAM" id="MobiDB-lite"/>
    </source>
</evidence>
<gene>
    <name evidence="2" type="ORF">ALQ84_01788</name>
</gene>
<proteinExistence type="predicted"/>
<dbReference type="Pfam" id="PF08378">
    <property type="entry name" value="NERD"/>
    <property type="match status" value="1"/>
</dbReference>
<feature type="compositionally biased region" description="Acidic residues" evidence="1">
    <location>
        <begin position="841"/>
        <end position="852"/>
    </location>
</feature>
<dbReference type="OrthoDB" id="7066673at2"/>
<evidence type="ECO:0000313" key="2">
    <source>
        <dbReference type="EMBL" id="RMM12642.1"/>
    </source>
</evidence>
<dbReference type="Gene3D" id="3.40.50.300">
    <property type="entry name" value="P-loop containing nucleotide triphosphate hydrolases"/>
    <property type="match status" value="1"/>
</dbReference>
<name>A0A0P9M776_9PSED</name>
<dbReference type="InterPro" id="IPR011528">
    <property type="entry name" value="NERD"/>
</dbReference>
<dbReference type="InterPro" id="IPR027417">
    <property type="entry name" value="P-loop_NTPase"/>
</dbReference>
<protein>
    <submittedName>
        <fullName evidence="2">Nuclease-like domain protein</fullName>
    </submittedName>
</protein>
<dbReference type="EMBL" id="RBOC01000045">
    <property type="protein sequence ID" value="RMM12642.1"/>
    <property type="molecule type" value="Genomic_DNA"/>
</dbReference>
<organism evidence="2 3">
    <name type="scientific">Pseudomonas caricapapayae</name>
    <dbReference type="NCBI Taxonomy" id="46678"/>
    <lineage>
        <taxon>Bacteria</taxon>
        <taxon>Pseudomonadati</taxon>
        <taxon>Pseudomonadota</taxon>
        <taxon>Gammaproteobacteria</taxon>
        <taxon>Pseudomonadales</taxon>
        <taxon>Pseudomonadaceae</taxon>
        <taxon>Pseudomonas</taxon>
    </lineage>
</organism>
<dbReference type="Pfam" id="PF13245">
    <property type="entry name" value="AAA_19"/>
    <property type="match status" value="1"/>
</dbReference>
<reference evidence="2 3" key="1">
    <citation type="submission" date="2018-08" db="EMBL/GenBank/DDBJ databases">
        <title>Recombination of ecologically and evolutionarily significant loci maintains genetic cohesion in the Pseudomonas syringae species complex.</title>
        <authorList>
            <person name="Dillon M."/>
            <person name="Thakur S."/>
            <person name="Almeida R.N.D."/>
            <person name="Weir B.S."/>
            <person name="Guttman D.S."/>
        </authorList>
    </citation>
    <scope>NUCLEOTIDE SEQUENCE [LARGE SCALE GENOMIC DNA]</scope>
    <source>
        <strain evidence="2 3">ICMP 4086</strain>
    </source>
</reference>
<dbReference type="RefSeq" id="WP_055011384.1">
    <property type="nucleotide sequence ID" value="NZ_LJPW01000190.1"/>
</dbReference>
<dbReference type="Proteomes" id="UP000278587">
    <property type="component" value="Unassembled WGS sequence"/>
</dbReference>
<accession>A0A0P9M776</accession>
<sequence length="873" mass="98796">MARMIPERRPCDTNSKGERDLYTSFKTELPDDYVVIHSLPWLCSAVNKVDPQAKPTGEIDFLIVHPEKGLLVLEVKSGEYGVRNNRFVHLHKHYTIDPIGQTRNNAHGIARWLGADPSLRFRIGYGFIFPESDFAGKATTPGMYDTTSTPPQPLYIDYREMPNVTQRVVKLMDYWKTTLGNFDLGEARVARVVEFLTPEIDGRRGWASRIFFDNKLWLQLTAEQNTIVTRVLKNKTSLVTGWPGTGKTLIVIETARRLAAQKKKVLVVSFNNKLTEYVRTQLADSKNCEVVTWHGLCGQARNALGRASEAGKEDEWYRQQCALDLKDAIDQGRIADYSALLVDESQALTPSWCETLISWFHNKPKAFFCDETQVFPYERGNISLKGLTELLGVDPFPLTIILRMPKAVTSILEEVMPPKLQHSTPRTLEYETAVEIISANPCKEASDIRQKLIDSGVLPEDIVILIARFISRQYIDYLIKECPRCETIAKFRGLEAPVILILGAELLDTAELFSAYSRATSKCIAIYNAASRTWSGKEAFRSRLKSLPNHQATLQDEKNKLRIDNIVARSTKRTPLNLASLNISSAESWRAWLIEADEDQSLVKMWIAYLAHKLPQPIFFWPKNSTYSFHLAKINPSSPDSADSPDSYSSQRLIFYACKKCSDLTPHTETVKTICKLCETEADRTPYPDKSIIDEVLLMDGVVSGELSKDRIRELQPNLSLNIAAAASLFRAEQNKMRSNVLKVQLPEGRRFYLIAFIFAQVRIATFKPKAVMDVNALADEIHGRFNRLTFISSVEWRKIFANAMGTFYSKGYTKKISKGFYSPVEDDQAPVPKRFRFDGNDEASENGEINEESQGSESNHLEAAPESVVEQR</sequence>
<dbReference type="AlphaFoldDB" id="A0A0P9M776"/>
<feature type="region of interest" description="Disordered" evidence="1">
    <location>
        <begin position="826"/>
        <end position="873"/>
    </location>
</feature>